<dbReference type="PROSITE" id="PS50111">
    <property type="entry name" value="CHEMOTAXIS_TRANSDUC_2"/>
    <property type="match status" value="1"/>
</dbReference>
<dbReference type="InterPro" id="IPR004090">
    <property type="entry name" value="Chemotax_Me-accpt_rcpt"/>
</dbReference>
<dbReference type="GO" id="GO:0004888">
    <property type="term" value="F:transmembrane signaling receptor activity"/>
    <property type="evidence" value="ECO:0007669"/>
    <property type="project" value="InterPro"/>
</dbReference>
<name>A0A318KWV5_9NEIS</name>
<dbReference type="Gene3D" id="1.10.287.950">
    <property type="entry name" value="Methyl-accepting chemotaxis protein"/>
    <property type="match status" value="1"/>
</dbReference>
<evidence type="ECO:0000259" key="9">
    <source>
        <dbReference type="PROSITE" id="PS50111"/>
    </source>
</evidence>
<dbReference type="CDD" id="cd11386">
    <property type="entry name" value="MCP_signal"/>
    <property type="match status" value="1"/>
</dbReference>
<keyword evidence="2 8" id="KW-0812">Transmembrane</keyword>
<dbReference type="InterPro" id="IPR003660">
    <property type="entry name" value="HAMP_dom"/>
</dbReference>
<evidence type="ECO:0000259" key="10">
    <source>
        <dbReference type="PROSITE" id="PS50885"/>
    </source>
</evidence>
<feature type="domain" description="HAMP" evidence="10">
    <location>
        <begin position="212"/>
        <end position="264"/>
    </location>
</feature>
<evidence type="ECO:0000256" key="4">
    <source>
        <dbReference type="ARBA" id="ARBA00023136"/>
    </source>
</evidence>
<dbReference type="GO" id="GO:0006935">
    <property type="term" value="P:chemotaxis"/>
    <property type="evidence" value="ECO:0007669"/>
    <property type="project" value="InterPro"/>
</dbReference>
<evidence type="ECO:0000313" key="12">
    <source>
        <dbReference type="Proteomes" id="UP000247555"/>
    </source>
</evidence>
<keyword evidence="4 8" id="KW-0472">Membrane</keyword>
<sequence>MKLTLSRKLYGGFGVVLAILAVLVAAALFSTDRLVESKTASQRSYDTVQRALELENQLANISIGIRGFMLTGKEDMLSAVYAGDGEVEKTLKTLRANLADQPEQLARLDKVSQLKGAWMGTSVYPAIEARRGKLNDNTAIGQVSSYYLSLGGTDKAGLIRHELRAFMAAERQALEARNEAVEQSTALARTVLLGGGAIALLLGLLIAAGLGRHIAGRLRHAVDVAHAAAQGDLTVKVRADGHDEVADVLAAFASMQQRLRTLLTDIQHGARNLLDSSGQISAASAHISESSEVQSHSATAMASAVEQLSVSIGHVTESAAEAQRISTQSGELSISSGDIIAQAVSGIQHIAESVTHAAEEIAQLQAQSSKISAIVTVIQDIADQTNLLALNAAIEAARAGEQGRGFAVVADEVRKLAERTSQATGEITQMIQSIQNGNQGVVCTMQEGVTQVTQGVALAHQAGEAVVSIRASAERVVNVVGAITTALQEQVQASADVAANVEKIAAMAESNSQSVRQAHSTAVGLQQLAQTLERSAAGFKV</sequence>
<keyword evidence="3 8" id="KW-1133">Transmembrane helix</keyword>
<dbReference type="SMART" id="SM00304">
    <property type="entry name" value="HAMP"/>
    <property type="match status" value="1"/>
</dbReference>
<evidence type="ECO:0000256" key="8">
    <source>
        <dbReference type="SAM" id="Phobius"/>
    </source>
</evidence>
<keyword evidence="5 7" id="KW-0807">Transducer</keyword>
<evidence type="ECO:0000256" key="7">
    <source>
        <dbReference type="PROSITE-ProRule" id="PRU00284"/>
    </source>
</evidence>
<dbReference type="Proteomes" id="UP000247555">
    <property type="component" value="Unassembled WGS sequence"/>
</dbReference>
<comment type="similarity">
    <text evidence="6">Belongs to the methyl-accepting chemotaxis (MCP) protein family.</text>
</comment>
<dbReference type="GO" id="GO:0016020">
    <property type="term" value="C:membrane"/>
    <property type="evidence" value="ECO:0007669"/>
    <property type="project" value="UniProtKB-SubCell"/>
</dbReference>
<comment type="subcellular location">
    <subcellularLocation>
        <location evidence="1">Membrane</location>
        <topology evidence="1">Multi-pass membrane protein</topology>
    </subcellularLocation>
</comment>
<evidence type="ECO:0000256" key="3">
    <source>
        <dbReference type="ARBA" id="ARBA00022989"/>
    </source>
</evidence>
<dbReference type="Pfam" id="PF00015">
    <property type="entry name" value="MCPsignal"/>
    <property type="match status" value="1"/>
</dbReference>
<dbReference type="EMBL" id="QJKI01000001">
    <property type="protein sequence ID" value="PXX82059.1"/>
    <property type="molecule type" value="Genomic_DNA"/>
</dbReference>
<evidence type="ECO:0000256" key="2">
    <source>
        <dbReference type="ARBA" id="ARBA00022692"/>
    </source>
</evidence>
<reference evidence="11 12" key="1">
    <citation type="submission" date="2018-05" db="EMBL/GenBank/DDBJ databases">
        <title>Genomic Encyclopedia of Type Strains, Phase IV (KMG-IV): sequencing the most valuable type-strain genomes for metagenomic binning, comparative biology and taxonomic classification.</title>
        <authorList>
            <person name="Goeker M."/>
        </authorList>
    </citation>
    <scope>NUCLEOTIDE SEQUENCE [LARGE SCALE GENOMIC DNA]</scope>
    <source>
        <strain evidence="11 12">DSM 29661</strain>
    </source>
</reference>
<dbReference type="PROSITE" id="PS50885">
    <property type="entry name" value="HAMP"/>
    <property type="match status" value="1"/>
</dbReference>
<evidence type="ECO:0000256" key="6">
    <source>
        <dbReference type="ARBA" id="ARBA00029447"/>
    </source>
</evidence>
<accession>A0A318KWV5</accession>
<evidence type="ECO:0000256" key="5">
    <source>
        <dbReference type="ARBA" id="ARBA00023224"/>
    </source>
</evidence>
<evidence type="ECO:0000256" key="1">
    <source>
        <dbReference type="ARBA" id="ARBA00004141"/>
    </source>
</evidence>
<feature type="transmembrane region" description="Helical" evidence="8">
    <location>
        <begin position="191"/>
        <end position="210"/>
    </location>
</feature>
<dbReference type="CDD" id="cd06225">
    <property type="entry name" value="HAMP"/>
    <property type="match status" value="1"/>
</dbReference>
<dbReference type="Pfam" id="PF05227">
    <property type="entry name" value="CHASE3"/>
    <property type="match status" value="1"/>
</dbReference>
<gene>
    <name evidence="11" type="ORF">DFR34_101292</name>
</gene>
<dbReference type="SMART" id="SM00283">
    <property type="entry name" value="MA"/>
    <property type="match status" value="1"/>
</dbReference>
<dbReference type="FunFam" id="1.10.287.950:FF:000001">
    <property type="entry name" value="Methyl-accepting chemotaxis sensory transducer"/>
    <property type="match status" value="1"/>
</dbReference>
<feature type="transmembrane region" description="Helical" evidence="8">
    <location>
        <begin position="9"/>
        <end position="29"/>
    </location>
</feature>
<dbReference type="SUPFAM" id="SSF58104">
    <property type="entry name" value="Methyl-accepting chemotaxis protein (MCP) signaling domain"/>
    <property type="match status" value="1"/>
</dbReference>
<dbReference type="OrthoDB" id="8899037at2"/>
<dbReference type="InterPro" id="IPR004089">
    <property type="entry name" value="MCPsignal_dom"/>
</dbReference>
<feature type="domain" description="Methyl-accepting transducer" evidence="9">
    <location>
        <begin position="269"/>
        <end position="505"/>
    </location>
</feature>
<protein>
    <submittedName>
        <fullName evidence="11">Methyl-accepting chemotaxis protein</fullName>
    </submittedName>
</protein>
<dbReference type="GO" id="GO:0007165">
    <property type="term" value="P:signal transduction"/>
    <property type="evidence" value="ECO:0007669"/>
    <property type="project" value="UniProtKB-KW"/>
</dbReference>
<dbReference type="PANTHER" id="PTHR32089:SF119">
    <property type="entry name" value="METHYL-ACCEPTING CHEMOTAXIS PROTEIN CTPL"/>
    <property type="match status" value="1"/>
</dbReference>
<dbReference type="AlphaFoldDB" id="A0A318KWV5"/>
<dbReference type="RefSeq" id="WP_110389356.1">
    <property type="nucleotide sequence ID" value="NZ_QJKI01000001.1"/>
</dbReference>
<proteinExistence type="inferred from homology"/>
<dbReference type="PRINTS" id="PR00260">
    <property type="entry name" value="CHEMTRNSDUCR"/>
</dbReference>
<dbReference type="PANTHER" id="PTHR32089">
    <property type="entry name" value="METHYL-ACCEPTING CHEMOTAXIS PROTEIN MCPB"/>
    <property type="match status" value="1"/>
</dbReference>
<dbReference type="InterPro" id="IPR007891">
    <property type="entry name" value="CHASE3"/>
</dbReference>
<keyword evidence="12" id="KW-1185">Reference proteome</keyword>
<evidence type="ECO:0000313" key="11">
    <source>
        <dbReference type="EMBL" id="PXX82059.1"/>
    </source>
</evidence>
<comment type="caution">
    <text evidence="11">The sequence shown here is derived from an EMBL/GenBank/DDBJ whole genome shotgun (WGS) entry which is preliminary data.</text>
</comment>
<dbReference type="Pfam" id="PF00672">
    <property type="entry name" value="HAMP"/>
    <property type="match status" value="1"/>
</dbReference>
<organism evidence="11 12">
    <name type="scientific">Rivihabitans pingtungensis</name>
    <dbReference type="NCBI Taxonomy" id="1054498"/>
    <lineage>
        <taxon>Bacteria</taxon>
        <taxon>Pseudomonadati</taxon>
        <taxon>Pseudomonadota</taxon>
        <taxon>Betaproteobacteria</taxon>
        <taxon>Neisseriales</taxon>
        <taxon>Aquaspirillaceae</taxon>
        <taxon>Rivihabitans</taxon>
    </lineage>
</organism>